<gene>
    <name evidence="1" type="ORF">CEXT_482211</name>
</gene>
<proteinExistence type="predicted"/>
<comment type="caution">
    <text evidence="1">The sequence shown here is derived from an EMBL/GenBank/DDBJ whole genome shotgun (WGS) entry which is preliminary data.</text>
</comment>
<reference evidence="1 2" key="1">
    <citation type="submission" date="2021-06" db="EMBL/GenBank/DDBJ databases">
        <title>Caerostris extrusa draft genome.</title>
        <authorList>
            <person name="Kono N."/>
            <person name="Arakawa K."/>
        </authorList>
    </citation>
    <scope>NUCLEOTIDE SEQUENCE [LARGE SCALE GENOMIC DNA]</scope>
</reference>
<sequence>MPRTFLNLLPHVHFGVSPHRIAPFEALFRTCRMFLEAFLRSNPIVSNQVVRAGEGPRAYCALEGLLPSVHLQMATEIAVAKNLLAQPSMGQA</sequence>
<accession>A0AAV4W460</accession>
<protein>
    <submittedName>
        <fullName evidence="1">Uncharacterized protein</fullName>
    </submittedName>
</protein>
<dbReference type="EMBL" id="BPLR01015608">
    <property type="protein sequence ID" value="GIY77336.1"/>
    <property type="molecule type" value="Genomic_DNA"/>
</dbReference>
<name>A0AAV4W460_CAEEX</name>
<dbReference type="AlphaFoldDB" id="A0AAV4W460"/>
<organism evidence="1 2">
    <name type="scientific">Caerostris extrusa</name>
    <name type="common">Bark spider</name>
    <name type="synonym">Caerostris bankana</name>
    <dbReference type="NCBI Taxonomy" id="172846"/>
    <lineage>
        <taxon>Eukaryota</taxon>
        <taxon>Metazoa</taxon>
        <taxon>Ecdysozoa</taxon>
        <taxon>Arthropoda</taxon>
        <taxon>Chelicerata</taxon>
        <taxon>Arachnida</taxon>
        <taxon>Araneae</taxon>
        <taxon>Araneomorphae</taxon>
        <taxon>Entelegynae</taxon>
        <taxon>Araneoidea</taxon>
        <taxon>Araneidae</taxon>
        <taxon>Caerostris</taxon>
    </lineage>
</organism>
<evidence type="ECO:0000313" key="2">
    <source>
        <dbReference type="Proteomes" id="UP001054945"/>
    </source>
</evidence>
<keyword evidence="2" id="KW-1185">Reference proteome</keyword>
<evidence type="ECO:0000313" key="1">
    <source>
        <dbReference type="EMBL" id="GIY77336.1"/>
    </source>
</evidence>
<dbReference type="Proteomes" id="UP001054945">
    <property type="component" value="Unassembled WGS sequence"/>
</dbReference>